<evidence type="ECO:0000313" key="5">
    <source>
        <dbReference type="EMBL" id="QEX16656.1"/>
    </source>
</evidence>
<dbReference type="InterPro" id="IPR008920">
    <property type="entry name" value="TF_FadR/GntR_C"/>
</dbReference>
<protein>
    <submittedName>
        <fullName evidence="5">GntR family transcriptional regulator</fullName>
    </submittedName>
</protein>
<dbReference type="Pfam" id="PF07729">
    <property type="entry name" value="FCD"/>
    <property type="match status" value="1"/>
</dbReference>
<dbReference type="PANTHER" id="PTHR43537:SF5">
    <property type="entry name" value="UXU OPERON TRANSCRIPTIONAL REGULATOR"/>
    <property type="match status" value="1"/>
</dbReference>
<dbReference type="Gene3D" id="1.20.120.530">
    <property type="entry name" value="GntR ligand-binding domain-like"/>
    <property type="match status" value="1"/>
</dbReference>
<organism evidence="5 6">
    <name type="scientific">Hypericibacter terrae</name>
    <dbReference type="NCBI Taxonomy" id="2602015"/>
    <lineage>
        <taxon>Bacteria</taxon>
        <taxon>Pseudomonadati</taxon>
        <taxon>Pseudomonadota</taxon>
        <taxon>Alphaproteobacteria</taxon>
        <taxon>Rhodospirillales</taxon>
        <taxon>Dongiaceae</taxon>
        <taxon>Hypericibacter</taxon>
    </lineage>
</organism>
<dbReference type="InterPro" id="IPR036390">
    <property type="entry name" value="WH_DNA-bd_sf"/>
</dbReference>
<dbReference type="SUPFAM" id="SSF48008">
    <property type="entry name" value="GntR ligand-binding domain-like"/>
    <property type="match status" value="1"/>
</dbReference>
<dbReference type="SUPFAM" id="SSF46785">
    <property type="entry name" value="Winged helix' DNA-binding domain"/>
    <property type="match status" value="1"/>
</dbReference>
<feature type="domain" description="HTH gntR-type" evidence="4">
    <location>
        <begin position="1"/>
        <end position="69"/>
    </location>
</feature>
<dbReference type="AlphaFoldDB" id="A0A5J6MPF2"/>
<reference evidence="5 6" key="1">
    <citation type="submission" date="2019-08" db="EMBL/GenBank/DDBJ databases">
        <title>Hyperibacter terrae gen. nov., sp. nov. and Hyperibacter viscosus sp. nov., two new members in the family Rhodospirillaceae isolated from the rhizosphere of Hypericum perforatum.</title>
        <authorList>
            <person name="Noviana Z."/>
        </authorList>
    </citation>
    <scope>NUCLEOTIDE SEQUENCE [LARGE SCALE GENOMIC DNA]</scope>
    <source>
        <strain evidence="5 6">R5913</strain>
    </source>
</reference>
<dbReference type="PROSITE" id="PS50949">
    <property type="entry name" value="HTH_GNTR"/>
    <property type="match status" value="1"/>
</dbReference>
<dbReference type="SMART" id="SM00895">
    <property type="entry name" value="FCD"/>
    <property type="match status" value="1"/>
</dbReference>
<evidence type="ECO:0000256" key="2">
    <source>
        <dbReference type="ARBA" id="ARBA00023125"/>
    </source>
</evidence>
<keyword evidence="3" id="KW-0804">Transcription</keyword>
<gene>
    <name evidence="5" type="ORF">FRZ44_19510</name>
</gene>
<name>A0A5J6MPF2_9PROT</name>
<dbReference type="CDD" id="cd07377">
    <property type="entry name" value="WHTH_GntR"/>
    <property type="match status" value="1"/>
</dbReference>
<evidence type="ECO:0000313" key="6">
    <source>
        <dbReference type="Proteomes" id="UP000326202"/>
    </source>
</evidence>
<keyword evidence="6" id="KW-1185">Reference proteome</keyword>
<evidence type="ECO:0000256" key="3">
    <source>
        <dbReference type="ARBA" id="ARBA00023163"/>
    </source>
</evidence>
<dbReference type="RefSeq" id="WP_151176987.1">
    <property type="nucleotide sequence ID" value="NZ_CP042906.1"/>
</dbReference>
<sequence>MRRRDRSLTKLSQLLSDGSYPTQSRLPPERELASQLGLSRSALREGLELLEAEGRIWRHVGKGTFVGERPVAGSVDLNLLSEMTNPEEVIEVRLLFEPLIASLAALRATPAEIAHMEHLLEKGEAARDAVAWERWDAALHRAVAQAARNKLLMAIFDAFNGMRRQAAWGKLRGMALTADRLSLYRAHHREYVAAIADRDGPRAELAMRRHLQMVRDNMLGQTAMRPDPVPPRLNAAAKVRRAPAEKRVGGTG</sequence>
<dbReference type="PRINTS" id="PR00035">
    <property type="entry name" value="HTHGNTR"/>
</dbReference>
<evidence type="ECO:0000259" key="4">
    <source>
        <dbReference type="PROSITE" id="PS50949"/>
    </source>
</evidence>
<dbReference type="EMBL" id="CP042906">
    <property type="protein sequence ID" value="QEX16656.1"/>
    <property type="molecule type" value="Genomic_DNA"/>
</dbReference>
<evidence type="ECO:0000256" key="1">
    <source>
        <dbReference type="ARBA" id="ARBA00023015"/>
    </source>
</evidence>
<dbReference type="GO" id="GO:0003677">
    <property type="term" value="F:DNA binding"/>
    <property type="evidence" value="ECO:0007669"/>
    <property type="project" value="UniProtKB-KW"/>
</dbReference>
<dbReference type="Proteomes" id="UP000326202">
    <property type="component" value="Chromosome"/>
</dbReference>
<keyword evidence="2" id="KW-0238">DNA-binding</keyword>
<dbReference type="KEGG" id="htq:FRZ44_19510"/>
<dbReference type="InterPro" id="IPR011711">
    <property type="entry name" value="GntR_C"/>
</dbReference>
<dbReference type="Gene3D" id="1.10.10.10">
    <property type="entry name" value="Winged helix-like DNA-binding domain superfamily/Winged helix DNA-binding domain"/>
    <property type="match status" value="1"/>
</dbReference>
<dbReference type="PANTHER" id="PTHR43537">
    <property type="entry name" value="TRANSCRIPTIONAL REGULATOR, GNTR FAMILY"/>
    <property type="match status" value="1"/>
</dbReference>
<dbReference type="SMART" id="SM00345">
    <property type="entry name" value="HTH_GNTR"/>
    <property type="match status" value="1"/>
</dbReference>
<dbReference type="InterPro" id="IPR036388">
    <property type="entry name" value="WH-like_DNA-bd_sf"/>
</dbReference>
<accession>A0A5J6MPF2</accession>
<keyword evidence="1" id="KW-0805">Transcription regulation</keyword>
<proteinExistence type="predicted"/>
<dbReference type="InterPro" id="IPR000524">
    <property type="entry name" value="Tscrpt_reg_HTH_GntR"/>
</dbReference>
<dbReference type="OrthoDB" id="7347280at2"/>
<dbReference type="Pfam" id="PF00392">
    <property type="entry name" value="GntR"/>
    <property type="match status" value="1"/>
</dbReference>
<dbReference type="GO" id="GO:0003700">
    <property type="term" value="F:DNA-binding transcription factor activity"/>
    <property type="evidence" value="ECO:0007669"/>
    <property type="project" value="InterPro"/>
</dbReference>